<evidence type="ECO:0000313" key="3">
    <source>
        <dbReference type="Proteomes" id="UP000479710"/>
    </source>
</evidence>
<comment type="caution">
    <text evidence="2">The sequence shown here is derived from an EMBL/GenBank/DDBJ whole genome shotgun (WGS) entry which is preliminary data.</text>
</comment>
<gene>
    <name evidence="2" type="ORF">E2562_000575</name>
</gene>
<feature type="region of interest" description="Disordered" evidence="1">
    <location>
        <begin position="77"/>
        <end position="99"/>
    </location>
</feature>
<evidence type="ECO:0008006" key="4">
    <source>
        <dbReference type="Google" id="ProtNLM"/>
    </source>
</evidence>
<dbReference type="EMBL" id="SPHZ02000005">
    <property type="protein sequence ID" value="KAF0915936.1"/>
    <property type="molecule type" value="Genomic_DNA"/>
</dbReference>
<organism evidence="2 3">
    <name type="scientific">Oryza meyeriana var. granulata</name>
    <dbReference type="NCBI Taxonomy" id="110450"/>
    <lineage>
        <taxon>Eukaryota</taxon>
        <taxon>Viridiplantae</taxon>
        <taxon>Streptophyta</taxon>
        <taxon>Embryophyta</taxon>
        <taxon>Tracheophyta</taxon>
        <taxon>Spermatophyta</taxon>
        <taxon>Magnoliopsida</taxon>
        <taxon>Liliopsida</taxon>
        <taxon>Poales</taxon>
        <taxon>Poaceae</taxon>
        <taxon>BOP clade</taxon>
        <taxon>Oryzoideae</taxon>
        <taxon>Oryzeae</taxon>
        <taxon>Oryzinae</taxon>
        <taxon>Oryza</taxon>
        <taxon>Oryza meyeriana</taxon>
    </lineage>
</organism>
<keyword evidence="3" id="KW-1185">Reference proteome</keyword>
<name>A0A6G1DU42_9ORYZ</name>
<sequence>MIGDDAGGAGVVGDLGVVLLQDGEDDDDEALAGPAAVGIAADEEEGPGVGEDEGGVAAVETEEWVGDVAGVVVALAHHQHHASTRARRDRSSPTPTSRH</sequence>
<accession>A0A6G1DU42</accession>
<dbReference type="Proteomes" id="UP000479710">
    <property type="component" value="Unassembled WGS sequence"/>
</dbReference>
<evidence type="ECO:0000256" key="1">
    <source>
        <dbReference type="SAM" id="MobiDB-lite"/>
    </source>
</evidence>
<protein>
    <recommendedName>
        <fullName evidence="4">DUF834 domain-containing protein</fullName>
    </recommendedName>
</protein>
<evidence type="ECO:0000313" key="2">
    <source>
        <dbReference type="EMBL" id="KAF0915936.1"/>
    </source>
</evidence>
<proteinExistence type="predicted"/>
<feature type="compositionally biased region" description="Basic residues" evidence="1">
    <location>
        <begin position="77"/>
        <end position="88"/>
    </location>
</feature>
<reference evidence="2 3" key="1">
    <citation type="submission" date="2019-11" db="EMBL/GenBank/DDBJ databases">
        <title>Whole genome sequence of Oryza granulata.</title>
        <authorList>
            <person name="Li W."/>
        </authorList>
    </citation>
    <scope>NUCLEOTIDE SEQUENCE [LARGE SCALE GENOMIC DNA]</scope>
    <source>
        <strain evidence="3">cv. Menghai</strain>
        <tissue evidence="2">Leaf</tissue>
    </source>
</reference>
<dbReference type="AlphaFoldDB" id="A0A6G1DU42"/>